<gene>
    <name evidence="1" type="ORF">ENR15_15795</name>
</gene>
<accession>A0A7C3VNC4</accession>
<dbReference type="EMBL" id="DSPX01000161">
    <property type="protein sequence ID" value="HGG02058.1"/>
    <property type="molecule type" value="Genomic_DNA"/>
</dbReference>
<protein>
    <submittedName>
        <fullName evidence="1">BrnT family toxin</fullName>
    </submittedName>
</protein>
<evidence type="ECO:0000313" key="1">
    <source>
        <dbReference type="EMBL" id="HGG02058.1"/>
    </source>
</evidence>
<reference evidence="1" key="1">
    <citation type="journal article" date="2020" name="mSystems">
        <title>Genome- and Community-Level Interaction Insights into Carbon Utilization and Element Cycling Functions of Hydrothermarchaeota in Hydrothermal Sediment.</title>
        <authorList>
            <person name="Zhou Z."/>
            <person name="Liu Y."/>
            <person name="Xu W."/>
            <person name="Pan J."/>
            <person name="Luo Z.H."/>
            <person name="Li M."/>
        </authorList>
    </citation>
    <scope>NUCLEOTIDE SEQUENCE [LARGE SCALE GENOMIC DNA]</scope>
    <source>
        <strain evidence="1">SpSt-374</strain>
    </source>
</reference>
<dbReference type="InterPro" id="IPR038573">
    <property type="entry name" value="BrnT_sf"/>
</dbReference>
<dbReference type="Pfam" id="PF04365">
    <property type="entry name" value="BrnT_toxin"/>
    <property type="match status" value="1"/>
</dbReference>
<proteinExistence type="predicted"/>
<organism evidence="1">
    <name type="scientific">Planktothricoides sp. SpSt-374</name>
    <dbReference type="NCBI Taxonomy" id="2282167"/>
    <lineage>
        <taxon>Bacteria</taxon>
        <taxon>Bacillati</taxon>
        <taxon>Cyanobacteriota</taxon>
        <taxon>Cyanophyceae</taxon>
        <taxon>Oscillatoriophycideae</taxon>
        <taxon>Oscillatoriales</taxon>
        <taxon>Oscillatoriaceae</taxon>
        <taxon>Planktothricoides</taxon>
    </lineage>
</organism>
<dbReference type="AlphaFoldDB" id="A0A7C3VNC4"/>
<dbReference type="Gene3D" id="3.10.450.530">
    <property type="entry name" value="Ribonuclease toxin, BrnT, of type II toxin-antitoxin system"/>
    <property type="match status" value="1"/>
</dbReference>
<name>A0A7C3VNC4_9CYAN</name>
<dbReference type="InterPro" id="IPR007460">
    <property type="entry name" value="BrnT_toxin"/>
</dbReference>
<comment type="caution">
    <text evidence="1">The sequence shown here is derived from an EMBL/GenBank/DDBJ whole genome shotgun (WGS) entry which is preliminary data.</text>
</comment>
<sequence length="92" mass="11104">MQFEWDEAKRAENIVKHRIDFADVPQMFDGPMLSELDQRTDYGEERWVGIGFLRNTVAVVVWTERHDNIIRIISARRANKYERQRFEQYLSD</sequence>